<dbReference type="Gene3D" id="2.60.120.200">
    <property type="match status" value="1"/>
</dbReference>
<dbReference type="RefSeq" id="XP_068363990.1">
    <property type="nucleotide sequence ID" value="XM_068500977.1"/>
</dbReference>
<evidence type="ECO:0000313" key="3">
    <source>
        <dbReference type="Proteomes" id="UP000179807"/>
    </source>
</evidence>
<dbReference type="Gene3D" id="1.10.1540.10">
    <property type="entry name" value="BEACH domain"/>
    <property type="match status" value="1"/>
</dbReference>
<dbReference type="InterPro" id="IPR011011">
    <property type="entry name" value="Znf_FYVE_PHD"/>
</dbReference>
<name>A0A1J4KMD2_9EUKA</name>
<dbReference type="OrthoDB" id="10666080at2759"/>
<proteinExistence type="predicted"/>
<dbReference type="InterPro" id="IPR036322">
    <property type="entry name" value="WD40_repeat_dom_sf"/>
</dbReference>
<dbReference type="InterPro" id="IPR013320">
    <property type="entry name" value="ConA-like_dom_sf"/>
</dbReference>
<dbReference type="SUPFAM" id="SSF49899">
    <property type="entry name" value="Concanavalin A-like lectins/glucanases"/>
    <property type="match status" value="1"/>
</dbReference>
<dbReference type="CDD" id="cd06071">
    <property type="entry name" value="Beach"/>
    <property type="match status" value="1"/>
</dbReference>
<dbReference type="SUPFAM" id="SSF57903">
    <property type="entry name" value="FYVE/PHD zinc finger"/>
    <property type="match status" value="1"/>
</dbReference>
<dbReference type="SMART" id="SM01026">
    <property type="entry name" value="Beach"/>
    <property type="match status" value="1"/>
</dbReference>
<dbReference type="Pfam" id="PF02138">
    <property type="entry name" value="Beach"/>
    <property type="match status" value="1"/>
</dbReference>
<dbReference type="SUPFAM" id="SSF81837">
    <property type="entry name" value="BEACH domain"/>
    <property type="match status" value="1"/>
</dbReference>
<dbReference type="PANTHER" id="PTHR13743">
    <property type="entry name" value="BEIGE/BEACH-RELATED"/>
    <property type="match status" value="1"/>
</dbReference>
<dbReference type="PROSITE" id="PS50197">
    <property type="entry name" value="BEACH"/>
    <property type="match status" value="1"/>
</dbReference>
<evidence type="ECO:0000313" key="2">
    <source>
        <dbReference type="EMBL" id="OHT10854.1"/>
    </source>
</evidence>
<dbReference type="EMBL" id="MLAK01000600">
    <property type="protein sequence ID" value="OHT10854.1"/>
    <property type="molecule type" value="Genomic_DNA"/>
</dbReference>
<sequence length="2602" mass="300342">MNSNDLLSSIADTVIIIMKEINGKDQETQRHLLIQVIPFFKEILSNISKVSKISKVVTNATSQFLLSIADSLTALLKSNEDSKILSQFLVDFVSSQLALECSNDVTRLITSLISIQDDSENSLIFFIPFIEEYFKIKSYRSIFINSCGLETAWCSFFVDKSNILIPLIFQQFSLYLFDFLDKKYRSQINGFLNTISSSIMELNPKKSIQIFNILFLILQHDSKEFSKIYEKTGLFDSLKQFIFSEGENIKFLNFFIKFAQTMPFEENGKLNTPLQIIINTIGSSQCSKTIRQQCINFFLSVVAHDNPLKADKISQIAVSIPYDDEVSIILFSELCYILQTASNFDLMPIIPTLLRFCNFDLMISFDLSKFLTIFINIGVDFAPYVPAFLIPLFNPLSAEKIALLFDKYNDLYTLFELFFGEHLKENEMISLLKSFLKAFPYLHNNEPAKVAILNVINSKKGYKYVNEILIAIEESIEQIESANVLFSILIKCALSNKAFSQECIQQRSYEKAIYFYSFYQFSSSQILNFISAISTHKYIMELDSQVFYLLENTNYLEESPDNLLYLALGLQIGEGKANATLCFPSILHRCSPYIFTSYFDLWLCGQISLDIWVNLSKKDISSFPSIIGTARQFIFPHHARLVYENSYLLEKVMSGEFQKVPLFEFPSLKTDISLDIPCIENSKSFSFWFHLKSFTTVSSPIFSLKSISFSIREENIFVDGNNVGKILLNTWHFIVVSYENNCEYSIYLDCNLIYSCKSKYTSSVSFGSKYSVSNFCIGGAIRIFKYPLTKLQIPYLFNSGVEFLETTEFNELLTYSPYEIIPLFSQFDQTKAQSSRPITIYSVLDYYKNVHHDATNLFTRAIKNIHQKNINEAAALANTICYLHKHHVSFLNNHQFASFMSIICNFETELVTPKIIDNICSCFVNENNESFDWNAYFTFSLDYSFFLSQFGLCIISSLFQYNVRFPIPQESPLNSVLTDFLLSLLLLPELKKEYLDTLLDLISIHTKNPSQIIRTIVSYPNFGDDLQDYSGKIDIKAINIKSKTYSNEIINSLVNILLNLPANNFTEYYFLRLVNPKQAFKLIENIMRDDFSAMDEKAILRYCFDNLNYLQAWEIAVSIFLQKPTRLDGLEFDGSSFNMKHYVTCVKFLTSLVYVAARTNSSNFWNQLCCKLLNILINLVDKQGNFHRRLQNYILMMMSFGMPYRTKCLFPPGPSITSANDIIMYSMSRGQVFPDKDPEPYKLPTFEFKIRNNDIKDLSIYTPNTVYLSSTFEIQMNLKLKELSYVITEKQTETDNFDWDEYLSKLYNAFGIDNPEIFDVENSNISIYVSRFIIAEMQHYNQLIEPVLSTHIYFPHKLSTYWMQHLSIETLQMCDSKDIYIPSFISYICQRLIEGWFSTLFLVILSYIFSILKKKEKTFKQYSSVTSFPKSFYMCILFSMDLVHSNQISMLGDLFVDNESVILLPEFYENLSYVIIFISRGISLVPFLNRNFANFWLRFLSLIENSEKINQNWKKKYPEVDFITVIEGLKILGKDGIVEYTNLKNNDLDFWENFDDFIQFHFQRKLTKMKSNAANDLNKLVEVREEASVQFLDDIQRILTSNSSHLTISKAIASSLRYFTRRSLLTRCEYYIRLREKTVSYVIPFTESKSTRYALSILSDPIFPTRRKTLSPLEYDTPSYPSGTSDEIFHYIPKNKYDFGTFPDCILQCFTSCRFRVPSLLRRSPFSIHARFTGSLPISPSVEYQMFLEISNRGKPFDFSCDASLLFGVDVLEGSVFFGKKRLFFLDGLKIRNNNQLYHIHQDDNPISHEFYIQCFQSGLFSNNSFTYRGHFCLITELNQIITATNHLWIQRPYSVTLNYSSGYNFILNFSRSTYDEAYHYIYKGMSRFYDISPPETNYLSPINIGRLLYRETNLKNITKMWSSGFIDNFTYLSIVNRLGKRCFCDLTQYPVFPWVISDYYSPQLFDDMPIESYRDLKKPMGQLGEERARKFDMIFEDSYPQYYYGTHYLHFGVVTYFMFRIDPFSVFSFILHRGWDHPNRIFSRVTETWLSASAKSQSDVKELVPQMYKVPDYLTNNLDLSLFVEHDNLDVGTVVLPKWAKNPRHFILQNCRFFESEHVSQNIHHWIDLIFGVNSRGQGALNTKNLFHPTCYPESSEFMDENIDQVEKQAFITSIINFGQISPQIFRKQHIKRGTFEQSHLLTWIGNLVFQKLNCEFITFPVRDLYVASNNIIFASLPVTSKNSILINESNDDFSGELWTESSTDLIMNLSSLNTINNSSTNSIAESLSLSSMSNFSSSLIFNLNTVSPNNKRQINNISAVLPSHQTFFANEKTISCISISNDGFLACKGYIDGHFEISRLLYTNGRYSHESNISRFVTDFNIQTCAASTEHFLALAGCEDTVLQFDLGMKKELPSVDMKFTVEHIAIDDHAAVYWVAGGTSICLCSISGEILIEDNFSSEISSLCASNLPEYIENRFAVAGHVDGTVTFFGFSYRDMAIVVLQRAQLSENPITLIKIDARSQRVIAVSNKALFDFEYIGTQAKSLDPKFALECANCRAPMKGGLACSKCNRFLCSKCIKGETINGLKLQHLCSLCRSQFM</sequence>
<reference evidence="2" key="1">
    <citation type="submission" date="2016-10" db="EMBL/GenBank/DDBJ databases">
        <authorList>
            <person name="Benchimol M."/>
            <person name="Almeida L.G."/>
            <person name="Vasconcelos A.T."/>
            <person name="Perreira-Neves A."/>
            <person name="Rosa I.A."/>
            <person name="Tasca T."/>
            <person name="Bogo M.R."/>
            <person name="de Souza W."/>
        </authorList>
    </citation>
    <scope>NUCLEOTIDE SEQUENCE [LARGE SCALE GENOMIC DNA]</scope>
    <source>
        <strain evidence="2">K</strain>
    </source>
</reference>
<dbReference type="GeneID" id="94835681"/>
<keyword evidence="3" id="KW-1185">Reference proteome</keyword>
<dbReference type="VEuPathDB" id="TrichDB:TRFO_19749"/>
<dbReference type="InterPro" id="IPR036372">
    <property type="entry name" value="BEACH_dom_sf"/>
</dbReference>
<evidence type="ECO:0000259" key="1">
    <source>
        <dbReference type="PROSITE" id="PS50197"/>
    </source>
</evidence>
<dbReference type="PANTHER" id="PTHR13743:SF123">
    <property type="entry name" value="PROTEIN FAN"/>
    <property type="match status" value="1"/>
</dbReference>
<dbReference type="InterPro" id="IPR000409">
    <property type="entry name" value="BEACH_dom"/>
</dbReference>
<dbReference type="InterPro" id="IPR050865">
    <property type="entry name" value="BEACH_Domain"/>
</dbReference>
<feature type="domain" description="BEACH" evidence="1">
    <location>
        <begin position="1907"/>
        <end position="2194"/>
    </location>
</feature>
<protein>
    <recommendedName>
        <fullName evidence="1">BEACH domain-containing protein</fullName>
    </recommendedName>
</protein>
<dbReference type="SUPFAM" id="SSF50978">
    <property type="entry name" value="WD40 repeat-like"/>
    <property type="match status" value="1"/>
</dbReference>
<dbReference type="Proteomes" id="UP000179807">
    <property type="component" value="Unassembled WGS sequence"/>
</dbReference>
<comment type="caution">
    <text evidence="2">The sequence shown here is derived from an EMBL/GenBank/DDBJ whole genome shotgun (WGS) entry which is preliminary data.</text>
</comment>
<gene>
    <name evidence="2" type="ORF">TRFO_19749</name>
</gene>
<organism evidence="2 3">
    <name type="scientific">Tritrichomonas foetus</name>
    <dbReference type="NCBI Taxonomy" id="1144522"/>
    <lineage>
        <taxon>Eukaryota</taxon>
        <taxon>Metamonada</taxon>
        <taxon>Parabasalia</taxon>
        <taxon>Tritrichomonadida</taxon>
        <taxon>Tritrichomonadidae</taxon>
        <taxon>Tritrichomonas</taxon>
    </lineage>
</organism>
<accession>A0A1J4KMD2</accession>